<evidence type="ECO:0000313" key="8">
    <source>
        <dbReference type="EMBL" id="KII72874.1"/>
    </source>
</evidence>
<dbReference type="Gene3D" id="4.10.410.10">
    <property type="entry name" value="Pancreatic trypsin inhibitor Kunitz domain"/>
    <property type="match status" value="1"/>
</dbReference>
<feature type="domain" description="BPTI/Kunitz inhibitor" evidence="7">
    <location>
        <begin position="27"/>
        <end position="77"/>
    </location>
</feature>
<dbReference type="InterPro" id="IPR036880">
    <property type="entry name" value="Kunitz_BPTI_sf"/>
</dbReference>
<sequence length="143" mass="16807">MIIILFYYITVANYLRSVISLDVPERCRKAPPPNQCRMMTKAYYFDDEEGRCKEFTNCGTFTNENRFSTKEECFLHCLSPTLVSSQDCLVDWKAPDEEPNPVKGTLYAFNPRKARCVGFKDMTFDIRPMIFERFDLCLENCYE</sequence>
<dbReference type="GO" id="GO:0005615">
    <property type="term" value="C:extracellular space"/>
    <property type="evidence" value="ECO:0007669"/>
    <property type="project" value="TreeGrafter"/>
</dbReference>
<dbReference type="InterPro" id="IPR002223">
    <property type="entry name" value="Kunitz_BPTI"/>
</dbReference>
<dbReference type="InterPro" id="IPR050098">
    <property type="entry name" value="TFPI/VKTCI-like"/>
</dbReference>
<dbReference type="CDD" id="cd00109">
    <property type="entry name" value="Kunitz-type"/>
    <property type="match status" value="1"/>
</dbReference>
<comment type="subcellular location">
    <subcellularLocation>
        <location evidence="1">Secreted</location>
    </subcellularLocation>
</comment>
<organism evidence="8 9">
    <name type="scientific">Thelohanellus kitauei</name>
    <name type="common">Myxosporean</name>
    <dbReference type="NCBI Taxonomy" id="669202"/>
    <lineage>
        <taxon>Eukaryota</taxon>
        <taxon>Metazoa</taxon>
        <taxon>Cnidaria</taxon>
        <taxon>Myxozoa</taxon>
        <taxon>Myxosporea</taxon>
        <taxon>Bivalvulida</taxon>
        <taxon>Platysporina</taxon>
        <taxon>Myxobolidae</taxon>
        <taxon>Thelohanellus</taxon>
    </lineage>
</organism>
<feature type="signal peptide" evidence="6">
    <location>
        <begin position="1"/>
        <end position="20"/>
    </location>
</feature>
<comment type="caution">
    <text evidence="8">The sequence shown here is derived from an EMBL/GenBank/DDBJ whole genome shotgun (WGS) entry which is preliminary data.</text>
</comment>
<dbReference type="Pfam" id="PF00014">
    <property type="entry name" value="Kunitz_BPTI"/>
    <property type="match status" value="1"/>
</dbReference>
<keyword evidence="6" id="KW-0732">Signal</keyword>
<gene>
    <name evidence="8" type="ORF">RF11_12340</name>
</gene>
<evidence type="ECO:0000259" key="7">
    <source>
        <dbReference type="PROSITE" id="PS50279"/>
    </source>
</evidence>
<dbReference type="GO" id="GO:0004867">
    <property type="term" value="F:serine-type endopeptidase inhibitor activity"/>
    <property type="evidence" value="ECO:0007669"/>
    <property type="project" value="UniProtKB-KW"/>
</dbReference>
<keyword evidence="4" id="KW-0722">Serine protease inhibitor</keyword>
<evidence type="ECO:0000256" key="5">
    <source>
        <dbReference type="ARBA" id="ARBA00023157"/>
    </source>
</evidence>
<evidence type="ECO:0000256" key="2">
    <source>
        <dbReference type="ARBA" id="ARBA00022525"/>
    </source>
</evidence>
<dbReference type="PANTHER" id="PTHR10083:SF374">
    <property type="entry name" value="BPTI_KUNITZ INHIBITOR DOMAIN-CONTAINING PROTEIN"/>
    <property type="match status" value="1"/>
</dbReference>
<dbReference type="OrthoDB" id="4473401at2759"/>
<keyword evidence="3" id="KW-0646">Protease inhibitor</keyword>
<dbReference type="PROSITE" id="PS50279">
    <property type="entry name" value="BPTI_KUNITZ_2"/>
    <property type="match status" value="1"/>
</dbReference>
<evidence type="ECO:0000256" key="4">
    <source>
        <dbReference type="ARBA" id="ARBA00022900"/>
    </source>
</evidence>
<evidence type="ECO:0000256" key="3">
    <source>
        <dbReference type="ARBA" id="ARBA00022690"/>
    </source>
</evidence>
<dbReference type="AlphaFoldDB" id="A0A0C2J4W2"/>
<reference evidence="8 9" key="1">
    <citation type="journal article" date="2014" name="Genome Biol. Evol.">
        <title>The genome of the myxosporean Thelohanellus kitauei shows adaptations to nutrient acquisition within its fish host.</title>
        <authorList>
            <person name="Yang Y."/>
            <person name="Xiong J."/>
            <person name="Zhou Z."/>
            <person name="Huo F."/>
            <person name="Miao W."/>
            <person name="Ran C."/>
            <person name="Liu Y."/>
            <person name="Zhang J."/>
            <person name="Feng J."/>
            <person name="Wang M."/>
            <person name="Wang M."/>
            <person name="Wang L."/>
            <person name="Yao B."/>
        </authorList>
    </citation>
    <scope>NUCLEOTIDE SEQUENCE [LARGE SCALE GENOMIC DNA]</scope>
    <source>
        <strain evidence="8">Wuqing</strain>
    </source>
</reference>
<evidence type="ECO:0000256" key="6">
    <source>
        <dbReference type="SAM" id="SignalP"/>
    </source>
</evidence>
<keyword evidence="2" id="KW-0964">Secreted</keyword>
<keyword evidence="5" id="KW-1015">Disulfide bond</keyword>
<protein>
    <submittedName>
        <fullName evidence="8">Kunitz-type serine protease inhibitor vestiginin-3</fullName>
    </submittedName>
</protein>
<dbReference type="EMBL" id="JWZT01001076">
    <property type="protein sequence ID" value="KII72874.1"/>
    <property type="molecule type" value="Genomic_DNA"/>
</dbReference>
<dbReference type="SMART" id="SM00131">
    <property type="entry name" value="KU"/>
    <property type="match status" value="1"/>
</dbReference>
<keyword evidence="9" id="KW-1185">Reference proteome</keyword>
<evidence type="ECO:0000313" key="9">
    <source>
        <dbReference type="Proteomes" id="UP000031668"/>
    </source>
</evidence>
<dbReference type="SUPFAM" id="SSF57362">
    <property type="entry name" value="BPTI-like"/>
    <property type="match status" value="1"/>
</dbReference>
<dbReference type="Proteomes" id="UP000031668">
    <property type="component" value="Unassembled WGS sequence"/>
</dbReference>
<evidence type="ECO:0000256" key="1">
    <source>
        <dbReference type="ARBA" id="ARBA00004613"/>
    </source>
</evidence>
<feature type="chain" id="PRO_5002163007" evidence="6">
    <location>
        <begin position="21"/>
        <end position="143"/>
    </location>
</feature>
<name>A0A0C2J4W2_THEKT</name>
<proteinExistence type="predicted"/>
<accession>A0A0C2J4W2</accession>
<dbReference type="PANTHER" id="PTHR10083">
    <property type="entry name" value="KUNITZ-TYPE PROTEASE INHIBITOR-RELATED"/>
    <property type="match status" value="1"/>
</dbReference>